<dbReference type="AlphaFoldDB" id="A0A967AUX1"/>
<reference evidence="8" key="2">
    <citation type="submission" date="2020-03" db="EMBL/GenBank/DDBJ databases">
        <title>Flavobacteriaceae bacterium strain TP-CH-4, a member of the family Flavobacteriaceae isolated from a deep-sea seamount.</title>
        <authorList>
            <person name="Zhang D.-C."/>
        </authorList>
    </citation>
    <scope>NUCLEOTIDE SEQUENCE</scope>
    <source>
        <strain evidence="8">TP-CH-4</strain>
    </source>
</reference>
<feature type="binding site" evidence="6">
    <location>
        <begin position="327"/>
        <end position="331"/>
    </location>
    <ligand>
        <name>ATP</name>
        <dbReference type="ChEBI" id="CHEBI:30616"/>
    </ligand>
</feature>
<dbReference type="GO" id="GO:0006083">
    <property type="term" value="P:acetate metabolic process"/>
    <property type="evidence" value="ECO:0007669"/>
    <property type="project" value="TreeGrafter"/>
</dbReference>
<dbReference type="InterPro" id="IPR043129">
    <property type="entry name" value="ATPase_NBD"/>
</dbReference>
<keyword evidence="6" id="KW-0963">Cytoplasm</keyword>
<comment type="cofactor">
    <cofactor evidence="6">
        <name>Mg(2+)</name>
        <dbReference type="ChEBI" id="CHEBI:18420"/>
    </cofactor>
    <cofactor evidence="6">
        <name>Mn(2+)</name>
        <dbReference type="ChEBI" id="CHEBI:29035"/>
    </cofactor>
    <text evidence="6">Mg(2+). Can also accept Mn(2+).</text>
</comment>
<evidence type="ECO:0000256" key="1">
    <source>
        <dbReference type="ARBA" id="ARBA00008748"/>
    </source>
</evidence>
<dbReference type="InterPro" id="IPR000890">
    <property type="entry name" value="Aliphatic_acid_kin_short-chain"/>
</dbReference>
<dbReference type="RefSeq" id="WP_152574113.1">
    <property type="nucleotide sequence ID" value="NZ_VIKU02000002.1"/>
</dbReference>
<feature type="active site" description="Proton donor/acceptor" evidence="6">
    <location>
        <position position="147"/>
    </location>
</feature>
<evidence type="ECO:0000256" key="2">
    <source>
        <dbReference type="ARBA" id="ARBA00022679"/>
    </source>
</evidence>
<dbReference type="CDD" id="cd24010">
    <property type="entry name" value="ASKHA_NBD_AcK_PK"/>
    <property type="match status" value="1"/>
</dbReference>
<dbReference type="PANTHER" id="PTHR21060">
    <property type="entry name" value="ACETATE KINASE"/>
    <property type="match status" value="1"/>
</dbReference>
<comment type="caution">
    <text evidence="8">The sequence shown here is derived from an EMBL/GenBank/DDBJ whole genome shotgun (WGS) entry which is preliminary data.</text>
</comment>
<dbReference type="HAMAP" id="MF_00020">
    <property type="entry name" value="Acetate_kinase"/>
    <property type="match status" value="1"/>
</dbReference>
<evidence type="ECO:0000256" key="4">
    <source>
        <dbReference type="ARBA" id="ARBA00022777"/>
    </source>
</evidence>
<keyword evidence="5 6" id="KW-0067">ATP-binding</keyword>
<gene>
    <name evidence="6" type="primary">ackA</name>
    <name evidence="8" type="ORF">FK220_009730</name>
</gene>
<dbReference type="GO" id="GO:0005737">
    <property type="term" value="C:cytoplasm"/>
    <property type="evidence" value="ECO:0007669"/>
    <property type="project" value="UniProtKB-SubCell"/>
</dbReference>
<dbReference type="Gene3D" id="3.30.420.40">
    <property type="match status" value="2"/>
</dbReference>
<dbReference type="Pfam" id="PF00871">
    <property type="entry name" value="Acetate_kinase"/>
    <property type="match status" value="1"/>
</dbReference>
<evidence type="ECO:0000256" key="3">
    <source>
        <dbReference type="ARBA" id="ARBA00022741"/>
    </source>
</evidence>
<dbReference type="SUPFAM" id="SSF53067">
    <property type="entry name" value="Actin-like ATPase domain"/>
    <property type="match status" value="2"/>
</dbReference>
<comment type="similarity">
    <text evidence="1 6 7">Belongs to the acetokinase family.</text>
</comment>
<dbReference type="EMBL" id="VIKU02000002">
    <property type="protein sequence ID" value="NHF59620.1"/>
    <property type="molecule type" value="Genomic_DNA"/>
</dbReference>
<dbReference type="GO" id="GO:0000287">
    <property type="term" value="F:magnesium ion binding"/>
    <property type="evidence" value="ECO:0007669"/>
    <property type="project" value="UniProtKB-UniRule"/>
</dbReference>
<keyword evidence="9" id="KW-1185">Reference proteome</keyword>
<protein>
    <recommendedName>
        <fullName evidence="6">Acetate kinase</fullName>
        <ecNumber evidence="6">2.7.2.1</ecNumber>
    </recommendedName>
    <alternativeName>
        <fullName evidence="6">Acetokinase</fullName>
    </alternativeName>
</protein>
<feature type="site" description="Transition state stabilizer" evidence="6">
    <location>
        <position position="238"/>
    </location>
</feature>
<dbReference type="EC" id="2.7.2.1" evidence="6"/>
<keyword evidence="4 6" id="KW-0418">Kinase</keyword>
<dbReference type="InterPro" id="IPR004372">
    <property type="entry name" value="Ac/propionate_kinase"/>
</dbReference>
<dbReference type="GO" id="GO:0005524">
    <property type="term" value="F:ATP binding"/>
    <property type="evidence" value="ECO:0007669"/>
    <property type="project" value="UniProtKB-KW"/>
</dbReference>
<comment type="function">
    <text evidence="6">Catalyzes the formation of acetyl phosphate from acetate and ATP. Can also catalyze the reverse reaction.</text>
</comment>
<feature type="binding site" evidence="6">
    <location>
        <position position="7"/>
    </location>
    <ligand>
        <name>Mg(2+)</name>
        <dbReference type="ChEBI" id="CHEBI:18420"/>
    </ligand>
</feature>
<feature type="binding site" evidence="6">
    <location>
        <position position="14"/>
    </location>
    <ligand>
        <name>ATP</name>
        <dbReference type="ChEBI" id="CHEBI:30616"/>
    </ligand>
</feature>
<accession>A0A967AUX1</accession>
<keyword evidence="6" id="KW-0479">Metal-binding</keyword>
<feature type="binding site" evidence="6">
    <location>
        <position position="90"/>
    </location>
    <ligand>
        <name>substrate</name>
    </ligand>
</feature>
<name>A0A967AUX1_9FLAO</name>
<evidence type="ECO:0000313" key="9">
    <source>
        <dbReference type="Proteomes" id="UP000707206"/>
    </source>
</evidence>
<dbReference type="NCBIfam" id="TIGR00016">
    <property type="entry name" value="ackA"/>
    <property type="match status" value="1"/>
</dbReference>
<dbReference type="PIRSF" id="PIRSF000722">
    <property type="entry name" value="Acetate_prop_kin"/>
    <property type="match status" value="1"/>
</dbReference>
<dbReference type="PRINTS" id="PR00471">
    <property type="entry name" value="ACETATEKNASE"/>
</dbReference>
<sequence length="400" mass="43999">MNILIINSGSSSIKYQLFDMPSKRVICAGAIERIGSDEAIFKYKAKDVFVEEERKIHTHKRGLEEIADMLRDTHKGVIKMADEIHAVGHRVVHGGNRFSETTLINKEVKEKISAFSTLAPLHNPANLEGIILAEEIFPKASQVAVFDTAFHQTMPKKAKKYAIPTALFTEHGIQAYGFHGTSHKYVSERALEYLNQDNPKMISIHLGNGCSMTAIKNGKSVDHSMGFAPSNGLIMGSRSGDIDHSIVFHLTEQLGYGQHAVKEMLLKKSGLLGLTGYNDLRDIQAEAKKGNADCSLALEMSAYRIKKYIGAYTAAMNGLHAILFTAGIGENSSILRKMVCQEMTYFGIELDDFKNESGSSGIREINTASSRVKILVVPTNEELEIAQQTFALCGKLGKGF</sequence>
<feature type="binding site" evidence="6">
    <location>
        <begin position="279"/>
        <end position="281"/>
    </location>
    <ligand>
        <name>ATP</name>
        <dbReference type="ChEBI" id="CHEBI:30616"/>
    </ligand>
</feature>
<comment type="pathway">
    <text evidence="6">Metabolic intermediate biosynthesis; acetyl-CoA biosynthesis; acetyl-CoA from acetate: step 1/2.</text>
</comment>
<keyword evidence="3 6" id="KW-0547">Nucleotide-binding</keyword>
<dbReference type="PROSITE" id="PS01075">
    <property type="entry name" value="ACETATE_KINASE_1"/>
    <property type="match status" value="1"/>
</dbReference>
<comment type="catalytic activity">
    <reaction evidence="6">
        <text>acetate + ATP = acetyl phosphate + ADP</text>
        <dbReference type="Rhea" id="RHEA:11352"/>
        <dbReference type="ChEBI" id="CHEBI:22191"/>
        <dbReference type="ChEBI" id="CHEBI:30089"/>
        <dbReference type="ChEBI" id="CHEBI:30616"/>
        <dbReference type="ChEBI" id="CHEBI:456216"/>
        <dbReference type="EC" id="2.7.2.1"/>
    </reaction>
</comment>
<dbReference type="Proteomes" id="UP000707206">
    <property type="component" value="Unassembled WGS sequence"/>
</dbReference>
<evidence type="ECO:0000256" key="7">
    <source>
        <dbReference type="RuleBase" id="RU003835"/>
    </source>
</evidence>
<proteinExistence type="inferred from homology"/>
<feature type="binding site" evidence="6">
    <location>
        <position position="381"/>
    </location>
    <ligand>
        <name>Mg(2+)</name>
        <dbReference type="ChEBI" id="CHEBI:18420"/>
    </ligand>
</feature>
<keyword evidence="2 6" id="KW-0808">Transferase</keyword>
<dbReference type="GO" id="GO:0008776">
    <property type="term" value="F:acetate kinase activity"/>
    <property type="evidence" value="ECO:0007669"/>
    <property type="project" value="UniProtKB-UniRule"/>
</dbReference>
<feature type="site" description="Transition state stabilizer" evidence="6">
    <location>
        <position position="179"/>
    </location>
</feature>
<evidence type="ECO:0000256" key="5">
    <source>
        <dbReference type="ARBA" id="ARBA00022840"/>
    </source>
</evidence>
<dbReference type="GO" id="GO:0006085">
    <property type="term" value="P:acetyl-CoA biosynthetic process"/>
    <property type="evidence" value="ECO:0007669"/>
    <property type="project" value="UniProtKB-UniRule"/>
</dbReference>
<organism evidence="8 9">
    <name type="scientific">Pelagihabitans pacificus</name>
    <dbReference type="NCBI Taxonomy" id="2696054"/>
    <lineage>
        <taxon>Bacteria</taxon>
        <taxon>Pseudomonadati</taxon>
        <taxon>Bacteroidota</taxon>
        <taxon>Flavobacteriia</taxon>
        <taxon>Flavobacteriales</taxon>
        <taxon>Flavobacteriaceae</taxon>
        <taxon>Pelagihabitans</taxon>
    </lineage>
</organism>
<feature type="binding site" evidence="6">
    <location>
        <begin position="205"/>
        <end position="209"/>
    </location>
    <ligand>
        <name>ATP</name>
        <dbReference type="ChEBI" id="CHEBI:30616"/>
    </ligand>
</feature>
<comment type="subcellular location">
    <subcellularLocation>
        <location evidence="6">Cytoplasm</location>
    </subcellularLocation>
</comment>
<evidence type="ECO:0000256" key="6">
    <source>
        <dbReference type="HAMAP-Rule" id="MF_00020"/>
    </source>
</evidence>
<dbReference type="PANTHER" id="PTHR21060:SF15">
    <property type="entry name" value="ACETATE KINASE-RELATED"/>
    <property type="match status" value="1"/>
</dbReference>
<evidence type="ECO:0000313" key="8">
    <source>
        <dbReference type="EMBL" id="NHF59620.1"/>
    </source>
</evidence>
<dbReference type="InterPro" id="IPR023865">
    <property type="entry name" value="Aliphatic_acid_kinase_CS"/>
</dbReference>
<dbReference type="PROSITE" id="PS01076">
    <property type="entry name" value="ACETATE_KINASE_2"/>
    <property type="match status" value="1"/>
</dbReference>
<keyword evidence="6" id="KW-0460">Magnesium</keyword>
<reference evidence="8" key="1">
    <citation type="submission" date="2019-07" db="EMBL/GenBank/DDBJ databases">
        <authorList>
            <person name="De-Chao Zhang Q."/>
        </authorList>
    </citation>
    <scope>NUCLEOTIDE SEQUENCE</scope>
    <source>
        <strain evidence="8">TP-CH-4</strain>
    </source>
</reference>
<comment type="subunit">
    <text evidence="6">Homodimer.</text>
</comment>